<name>A0A8V0XQP6_CHICK</name>
<dbReference type="Gene3D" id="3.30.40.10">
    <property type="entry name" value="Zinc/RING finger domain, C3HC4 (zinc finger)"/>
    <property type="match status" value="2"/>
</dbReference>
<evidence type="ECO:0000313" key="6">
    <source>
        <dbReference type="Ensembl" id="ENSGALP00010010521.1"/>
    </source>
</evidence>
<evidence type="ECO:0000256" key="3">
    <source>
        <dbReference type="ARBA" id="ARBA00022833"/>
    </source>
</evidence>
<dbReference type="InterPro" id="IPR059102">
    <property type="entry name" value="PHD_PHF7/G2E3-like"/>
</dbReference>
<dbReference type="InterPro" id="IPR013083">
    <property type="entry name" value="Znf_RING/FYVE/PHD"/>
</dbReference>
<keyword evidence="7" id="KW-1185">Reference proteome</keyword>
<dbReference type="InterPro" id="IPR001965">
    <property type="entry name" value="Znf_PHD"/>
</dbReference>
<keyword evidence="4" id="KW-0472">Membrane</keyword>
<dbReference type="GeneTree" id="ENSGT00950000182865"/>
<reference evidence="6" key="3">
    <citation type="submission" date="2025-09" db="UniProtKB">
        <authorList>
            <consortium name="Ensembl"/>
        </authorList>
    </citation>
    <scope>IDENTIFICATION</scope>
    <source>
        <strain evidence="6">broiler</strain>
    </source>
</reference>
<dbReference type="SMART" id="SM00249">
    <property type="entry name" value="PHD"/>
    <property type="match status" value="2"/>
</dbReference>
<dbReference type="PANTHER" id="PTHR12420">
    <property type="entry name" value="PHD FINGER PROTEIN"/>
    <property type="match status" value="1"/>
</dbReference>
<keyword evidence="2" id="KW-0863">Zinc-finger</keyword>
<evidence type="ECO:0000256" key="4">
    <source>
        <dbReference type="SAM" id="Phobius"/>
    </source>
</evidence>
<dbReference type="InterPro" id="IPR011011">
    <property type="entry name" value="Znf_FYVE_PHD"/>
</dbReference>
<keyword evidence="3" id="KW-0862">Zinc</keyword>
<evidence type="ECO:0000259" key="5">
    <source>
        <dbReference type="PROSITE" id="PS51805"/>
    </source>
</evidence>
<keyword evidence="4" id="KW-0812">Transmembrane</keyword>
<accession>A0A8V0XQP6</accession>
<organism evidence="6 7">
    <name type="scientific">Gallus gallus</name>
    <name type="common">Chicken</name>
    <dbReference type="NCBI Taxonomy" id="9031"/>
    <lineage>
        <taxon>Eukaryota</taxon>
        <taxon>Metazoa</taxon>
        <taxon>Chordata</taxon>
        <taxon>Craniata</taxon>
        <taxon>Vertebrata</taxon>
        <taxon>Euteleostomi</taxon>
        <taxon>Archelosauria</taxon>
        <taxon>Archosauria</taxon>
        <taxon>Dinosauria</taxon>
        <taxon>Saurischia</taxon>
        <taxon>Theropoda</taxon>
        <taxon>Coelurosauria</taxon>
        <taxon>Aves</taxon>
        <taxon>Neognathae</taxon>
        <taxon>Galloanserae</taxon>
        <taxon>Galliformes</taxon>
        <taxon>Phasianidae</taxon>
        <taxon>Phasianinae</taxon>
        <taxon>Gallus</taxon>
    </lineage>
</organism>
<proteinExistence type="predicted"/>
<evidence type="ECO:0000256" key="2">
    <source>
        <dbReference type="ARBA" id="ARBA00022771"/>
    </source>
</evidence>
<dbReference type="InterPro" id="IPR034732">
    <property type="entry name" value="EPHD"/>
</dbReference>
<dbReference type="AlphaFoldDB" id="A0A8V0XQP6"/>
<dbReference type="InterPro" id="IPR051188">
    <property type="entry name" value="PHD-type_Zinc_Finger"/>
</dbReference>
<dbReference type="SUPFAM" id="SSF57903">
    <property type="entry name" value="FYVE/PHD zinc finger"/>
    <property type="match status" value="1"/>
</dbReference>
<evidence type="ECO:0000313" key="7">
    <source>
        <dbReference type="Proteomes" id="UP000000539"/>
    </source>
</evidence>
<sequence length="350" mass="38995">VPCPKGRRRPPTRRSKVRATVLGDTRYSLLLLSALSSSVCMLCRRADVHPDICGPTLSESGLCVHKFCLVSSLRAPSAFQTRMLPLFLPVLMRSCSHCFVCGEKGASICCAETGCERSFHLPCATDGECVTHFFGRHRSFCCEHRPQQIVEADPEPDTACIICLEPVGDKKSYHTMVCPVCIQAWFHRSCIQVGALPLLCPAHTLAMSAGILRFQCPVCRDRMQFRTQMHILGIQIPARLDWAQVLHYPALPGLTLFVLTASASFFFFLFFLSFFFFFFPRPWELLVCTSCAVQGTHRHCSSLSESITSWESCTFLPLSPESCGECRSSPALQEPTCPQKAVRRTSTLAL</sequence>
<protein>
    <recommendedName>
        <fullName evidence="5">PHD-type domain-containing protein</fullName>
    </recommendedName>
</protein>
<dbReference type="Ensembl" id="ENSGALT00010018972.1">
    <property type="protein sequence ID" value="ENSGALP00010010521.1"/>
    <property type="gene ID" value="ENSGALG00010007959.1"/>
</dbReference>
<reference evidence="6" key="1">
    <citation type="submission" date="2020-11" db="EMBL/GenBank/DDBJ databases">
        <title>Gallus gallus (Chicken) genome, bGalGal1, GRCg7b, maternal haplotype autosomes + Z &amp; W.</title>
        <authorList>
            <person name="Warren W."/>
            <person name="Formenti G."/>
            <person name="Fedrigo O."/>
            <person name="Haase B."/>
            <person name="Mountcastle J."/>
            <person name="Balacco J."/>
            <person name="Tracey A."/>
            <person name="Schneider V."/>
            <person name="Okimoto R."/>
            <person name="Cheng H."/>
            <person name="Hawken R."/>
            <person name="Howe K."/>
            <person name="Jarvis E.D."/>
        </authorList>
    </citation>
    <scope>NUCLEOTIDE SEQUENCE [LARGE SCALE GENOMIC DNA]</scope>
    <source>
        <strain evidence="6">Broiler</strain>
    </source>
</reference>
<feature type="domain" description="PHD-type" evidence="5">
    <location>
        <begin position="37"/>
        <end position="145"/>
    </location>
</feature>
<keyword evidence="4" id="KW-1133">Transmembrane helix</keyword>
<dbReference type="Proteomes" id="UP000000539">
    <property type="component" value="Chromosome 1"/>
</dbReference>
<dbReference type="PROSITE" id="PS51805">
    <property type="entry name" value="EPHD"/>
    <property type="match status" value="1"/>
</dbReference>
<keyword evidence="1" id="KW-0479">Metal-binding</keyword>
<feature type="transmembrane region" description="Helical" evidence="4">
    <location>
        <begin position="254"/>
        <end position="279"/>
    </location>
</feature>
<dbReference type="Pfam" id="PF26054">
    <property type="entry name" value="PHD_G2E3"/>
    <property type="match status" value="1"/>
</dbReference>
<reference evidence="6" key="2">
    <citation type="submission" date="2025-08" db="UniProtKB">
        <authorList>
            <consortium name="Ensembl"/>
        </authorList>
    </citation>
    <scope>IDENTIFICATION</scope>
    <source>
        <strain evidence="6">broiler</strain>
    </source>
</reference>
<evidence type="ECO:0000256" key="1">
    <source>
        <dbReference type="ARBA" id="ARBA00022723"/>
    </source>
</evidence>
<dbReference type="GO" id="GO:0005634">
    <property type="term" value="C:nucleus"/>
    <property type="evidence" value="ECO:0000318"/>
    <property type="project" value="GO_Central"/>
</dbReference>
<dbReference type="GO" id="GO:0008270">
    <property type="term" value="F:zinc ion binding"/>
    <property type="evidence" value="ECO:0007669"/>
    <property type="project" value="UniProtKB-KW"/>
</dbReference>
<dbReference type="PANTHER" id="PTHR12420:SF47">
    <property type="entry name" value="PHD FINGER PROTEIN 7"/>
    <property type="match status" value="1"/>
</dbReference>